<evidence type="ECO:0000259" key="1">
    <source>
        <dbReference type="Pfam" id="PF13403"/>
    </source>
</evidence>
<protein>
    <recommendedName>
        <fullName evidence="1">Hedgehog/Intein (Hint) domain-containing protein</fullName>
    </recommendedName>
</protein>
<gene>
    <name evidence="2" type="ORF">STA1M1_01220</name>
</gene>
<keyword evidence="3" id="KW-1185">Reference proteome</keyword>
<comment type="caution">
    <text evidence="2">The sequence shown here is derived from an EMBL/GenBank/DDBJ whole genome shotgun (WGS) entry which is preliminary data.</text>
</comment>
<sequence>MVAASELPITTSASAMQMARTIFGEGTTVVSASYSGDNRSSGIYSNGDSVSPYVTPSDTGVMLSTGHLADFTNPASSSGWGWWSQQAEANQSGDTSTNTSGVNNDSDFNALVGTNTYDASILDVDFIPDDDVMSLQFVFSSEEYPEYAGSIYNDIVGVWVNGQPVELSIGGNTSVGGVNAASNENLYVSNTGSQHNTEMDGFTVTMTLTMPVIPGEVNSIRIGIADVTDTNYDSTLLIAAKSAQTVLIAGDDSVNVAPGQSVNVDVLANDDGPGNATLYITHINGIEVSAGDSITLTTGQVITLNADGTLGVAADADEESVNFSYTVAAGNGASSVTDTAFVTIHSIPCFVEGTLIATPQGDVTVESLQPGDLVLTQDNGPQPVRWIGMRRVPAEGSLAPIAIAPDTFGSHRRLLVSPQHRVLIRDALAELLFGDTEVLVAAKDLVNDSTVRPVIGGEVVYVHILFDEHQVVYSEGLATESFLPGPHTTKGFEREIVDEIRAIFPELDPETGAGYPPAARRTLKAYEAQLLLGASDEAAA</sequence>
<dbReference type="Pfam" id="PF17963">
    <property type="entry name" value="Big_9"/>
    <property type="match status" value="1"/>
</dbReference>
<dbReference type="NCBIfam" id="NF038133">
    <property type="entry name" value="choice_anch_L"/>
    <property type="match status" value="1"/>
</dbReference>
<dbReference type="Proteomes" id="UP001144205">
    <property type="component" value="Unassembled WGS sequence"/>
</dbReference>
<name>A0ABQ5LNQ1_9RHOB</name>
<dbReference type="InterPro" id="IPR049804">
    <property type="entry name" value="Choice_anch_L"/>
</dbReference>
<dbReference type="Pfam" id="PF13403">
    <property type="entry name" value="Hint_2"/>
    <property type="match status" value="1"/>
</dbReference>
<dbReference type="EMBL" id="BROH01000001">
    <property type="protein sequence ID" value="GKY86253.1"/>
    <property type="molecule type" value="Genomic_DNA"/>
</dbReference>
<feature type="domain" description="Hedgehog/Intein (Hint)" evidence="1">
    <location>
        <begin position="348"/>
        <end position="485"/>
    </location>
</feature>
<dbReference type="RefSeq" id="WP_281840221.1">
    <property type="nucleotide sequence ID" value="NZ_BROH01000001.1"/>
</dbReference>
<proteinExistence type="predicted"/>
<dbReference type="InterPro" id="IPR028992">
    <property type="entry name" value="Hedgehog/Intein_dom"/>
</dbReference>
<organism evidence="2 3">
    <name type="scientific">Sinisalibacter aestuarii</name>
    <dbReference type="NCBI Taxonomy" id="2949426"/>
    <lineage>
        <taxon>Bacteria</taxon>
        <taxon>Pseudomonadati</taxon>
        <taxon>Pseudomonadota</taxon>
        <taxon>Alphaproteobacteria</taxon>
        <taxon>Rhodobacterales</taxon>
        <taxon>Roseobacteraceae</taxon>
        <taxon>Sinisalibacter</taxon>
    </lineage>
</organism>
<dbReference type="SUPFAM" id="SSF51294">
    <property type="entry name" value="Hedgehog/intein (Hint) domain"/>
    <property type="match status" value="1"/>
</dbReference>
<evidence type="ECO:0000313" key="3">
    <source>
        <dbReference type="Proteomes" id="UP001144205"/>
    </source>
</evidence>
<reference evidence="2" key="1">
    <citation type="journal article" date="2023" name="Int. J. Syst. Evol. Microbiol.">
        <title>Sinisalibacter aestuarii sp. nov., isolated from estuarine sediment of the Arakawa River.</title>
        <authorList>
            <person name="Arafat S.T."/>
            <person name="Hirano S."/>
            <person name="Sato A."/>
            <person name="Takeuchi K."/>
            <person name="Yasuda T."/>
            <person name="Terahara T."/>
            <person name="Hamada M."/>
            <person name="Kobayashi T."/>
        </authorList>
    </citation>
    <scope>NUCLEOTIDE SEQUENCE</scope>
    <source>
        <strain evidence="2">B-399</strain>
    </source>
</reference>
<accession>A0ABQ5LNQ1</accession>
<dbReference type="InterPro" id="IPR036844">
    <property type="entry name" value="Hint_dom_sf"/>
</dbReference>
<evidence type="ECO:0000313" key="2">
    <source>
        <dbReference type="EMBL" id="GKY86253.1"/>
    </source>
</evidence>
<dbReference type="Gene3D" id="2.170.16.10">
    <property type="entry name" value="Hedgehog/Intein (Hint) domain"/>
    <property type="match status" value="1"/>
</dbReference>